<proteinExistence type="predicted"/>
<keyword evidence="2" id="KW-1185">Reference proteome</keyword>
<organism evidence="1 2">
    <name type="scientific">Methanothermobacter wolfeii</name>
    <name type="common">Methanobacterium wolfei</name>
    <dbReference type="NCBI Taxonomy" id="145261"/>
    <lineage>
        <taxon>Archaea</taxon>
        <taxon>Methanobacteriati</taxon>
        <taxon>Methanobacteriota</taxon>
        <taxon>Methanomada group</taxon>
        <taxon>Methanobacteria</taxon>
        <taxon>Methanobacteriales</taxon>
        <taxon>Methanobacteriaceae</taxon>
        <taxon>Methanothermobacter</taxon>
    </lineage>
</organism>
<accession>A0ABU8TTJ9</accession>
<dbReference type="RefSeq" id="WP_238338021.1">
    <property type="nucleotide sequence ID" value="NZ_JAXUHJ010000005.1"/>
</dbReference>
<dbReference type="Proteomes" id="UP001369247">
    <property type="component" value="Unassembled WGS sequence"/>
</dbReference>
<reference evidence="1 2" key="1">
    <citation type="submission" date="2023-12" db="EMBL/GenBank/DDBJ databases">
        <title>Phenotypic and Genomic Characterization of Methanothermobacter wolfeii Strain BSEL, a CO2-Capturing Archaeon with Minimal Nutrient Requirements.</title>
        <authorList>
            <person name="Ale Enriquez F."/>
            <person name="Ahring B.K."/>
        </authorList>
    </citation>
    <scope>NUCLEOTIDE SEQUENCE [LARGE SCALE GENOMIC DNA]</scope>
    <source>
        <strain evidence="1 2">BSEL-1</strain>
    </source>
</reference>
<comment type="caution">
    <text evidence="1">The sequence shown here is derived from an EMBL/GenBank/DDBJ whole genome shotgun (WGS) entry which is preliminary data.</text>
</comment>
<sequence length="140" mass="15928">MEMTDQRIHLKASGDLLTVAARNQGEVSINEIHLKPLLAYAWWNNLPVIETVLDVVESTLKKTVYDVMPHDELLIEYTLRTNDIPDDSNEVEIIFNGVSADGVPFEVSGDLLLMGEDSRGFLKRMTAFRRRTDENIIRVI</sequence>
<name>A0ABU8TTJ9_METWO</name>
<protein>
    <submittedName>
        <fullName evidence="1">Uncharacterized protein</fullName>
    </submittedName>
</protein>
<evidence type="ECO:0000313" key="2">
    <source>
        <dbReference type="Proteomes" id="UP001369247"/>
    </source>
</evidence>
<dbReference type="GeneID" id="58979006"/>
<gene>
    <name evidence="1" type="ORF">U2150_02575</name>
</gene>
<evidence type="ECO:0000313" key="1">
    <source>
        <dbReference type="EMBL" id="MEJ8542378.1"/>
    </source>
</evidence>
<dbReference type="EMBL" id="JAXUHJ010000005">
    <property type="protein sequence ID" value="MEJ8542378.1"/>
    <property type="molecule type" value="Genomic_DNA"/>
</dbReference>